<feature type="coiled-coil region" evidence="1">
    <location>
        <begin position="160"/>
        <end position="187"/>
    </location>
</feature>
<dbReference type="Proteomes" id="UP000029227">
    <property type="component" value="Unassembled WGS sequence"/>
</dbReference>
<dbReference type="STRING" id="754436.JCM19237_4362"/>
<evidence type="ECO:0000313" key="5">
    <source>
        <dbReference type="EMBL" id="GAL04996.1"/>
    </source>
</evidence>
<dbReference type="NCBIfam" id="NF047558">
    <property type="entry name" value="TPR_END_plus"/>
    <property type="match status" value="1"/>
</dbReference>
<dbReference type="eggNOG" id="COG0457">
    <property type="taxonomic scope" value="Bacteria"/>
</dbReference>
<feature type="chain" id="PRO_5001863542" evidence="4">
    <location>
        <begin position="20"/>
        <end position="326"/>
    </location>
</feature>
<dbReference type="InterPro" id="IPR011990">
    <property type="entry name" value="TPR-like_helical_dom_sf"/>
</dbReference>
<evidence type="ECO:0000313" key="6">
    <source>
        <dbReference type="Proteomes" id="UP000029227"/>
    </source>
</evidence>
<evidence type="ECO:0000256" key="1">
    <source>
        <dbReference type="SAM" id="Coils"/>
    </source>
</evidence>
<keyword evidence="3" id="KW-0472">Membrane</keyword>
<comment type="caution">
    <text evidence="5">The sequence shown here is derived from an EMBL/GenBank/DDBJ whole genome shotgun (WGS) entry which is preliminary data.</text>
</comment>
<keyword evidence="4" id="KW-0732">Signal</keyword>
<protein>
    <submittedName>
        <fullName evidence="5">TPR repeat containing protein</fullName>
    </submittedName>
</protein>
<name>A0A090QQ36_9GAMM</name>
<keyword evidence="1" id="KW-0175">Coiled coil</keyword>
<dbReference type="SMART" id="SM00028">
    <property type="entry name" value="TPR"/>
    <property type="match status" value="2"/>
</dbReference>
<feature type="transmembrane region" description="Helical" evidence="3">
    <location>
        <begin position="128"/>
        <end position="148"/>
    </location>
</feature>
<gene>
    <name evidence="5" type="ORF">JCM19237_4362</name>
</gene>
<organism evidence="5 6">
    <name type="scientific">Photobacterium aphoticum</name>
    <dbReference type="NCBI Taxonomy" id="754436"/>
    <lineage>
        <taxon>Bacteria</taxon>
        <taxon>Pseudomonadati</taxon>
        <taxon>Pseudomonadota</taxon>
        <taxon>Gammaproteobacteria</taxon>
        <taxon>Vibrionales</taxon>
        <taxon>Vibrionaceae</taxon>
        <taxon>Photobacterium</taxon>
    </lineage>
</organism>
<keyword evidence="3" id="KW-1133">Transmembrane helix</keyword>
<dbReference type="EMBL" id="BBMN01000005">
    <property type="protein sequence ID" value="GAL04996.1"/>
    <property type="molecule type" value="Genomic_DNA"/>
</dbReference>
<dbReference type="AlphaFoldDB" id="A0A090QQ36"/>
<evidence type="ECO:0000256" key="3">
    <source>
        <dbReference type="SAM" id="Phobius"/>
    </source>
</evidence>
<dbReference type="SUPFAM" id="SSF48452">
    <property type="entry name" value="TPR-like"/>
    <property type="match status" value="1"/>
</dbReference>
<reference evidence="5 6" key="1">
    <citation type="journal article" date="2014" name="Genome Announc.">
        <title>Draft Genome Sequences of Two Vibrionaceae Species, Vibrio ponticus C121 and Photobacterium aphoticum C119, Isolated as Coral Reef Microbiota.</title>
        <authorList>
            <person name="Al-saari N."/>
            <person name="Meirelles P.M."/>
            <person name="Mino S."/>
            <person name="Suda W."/>
            <person name="Oshima K."/>
            <person name="Hattori M."/>
            <person name="Ohkuma M."/>
            <person name="Thompson F.L."/>
            <person name="Gomez-Gil B."/>
            <person name="Sawabe T."/>
            <person name="Sawabe T."/>
        </authorList>
    </citation>
    <scope>NUCLEOTIDE SEQUENCE [LARGE SCALE GENOMIC DNA]</scope>
    <source>
        <strain evidence="5 6">JCM 19237</strain>
    </source>
</reference>
<dbReference type="Gene3D" id="1.25.40.10">
    <property type="entry name" value="Tetratricopeptide repeat domain"/>
    <property type="match status" value="1"/>
</dbReference>
<evidence type="ECO:0000256" key="2">
    <source>
        <dbReference type="SAM" id="MobiDB-lite"/>
    </source>
</evidence>
<feature type="region of interest" description="Disordered" evidence="2">
    <location>
        <begin position="24"/>
        <end position="64"/>
    </location>
</feature>
<feature type="signal peptide" evidence="4">
    <location>
        <begin position="1"/>
        <end position="19"/>
    </location>
</feature>
<keyword evidence="3" id="KW-0812">Transmembrane</keyword>
<sequence length="326" mass="37455">MRYGMLLLLSLSLPFFSYAETSEATPTITPQTTADTSSNNTSSNTASSNNKPNTIPQSQPETKAETLQRYANDSIYDKPLMERYVLDELKLLRTEQQDLERRMMKEITDRELSVADKSMNYANVTVTYFFYLIAGAASLFALIGWQSLKELRDNTKKVADQQLQDIAEQYEKKFQLLEQDLKRKTRIIAQNNKEIETINEIHNLWLRSQNLQTPEQRIDVYDEILKIRPGDLEALTYKADAAMETREFNWALSLCNRVLELDPSNAHALYQRACAFACLGSEEQAINDLEMALQYTASLRELAAEERDFESLWGNDRFESLVAPID</sequence>
<accession>A0A090QQ36</accession>
<proteinExistence type="predicted"/>
<evidence type="ECO:0000256" key="4">
    <source>
        <dbReference type="SAM" id="SignalP"/>
    </source>
</evidence>
<dbReference type="InterPro" id="IPR019734">
    <property type="entry name" value="TPR_rpt"/>
</dbReference>
<feature type="compositionally biased region" description="Low complexity" evidence="2">
    <location>
        <begin position="24"/>
        <end position="54"/>
    </location>
</feature>